<dbReference type="EC" id="4.99.1.9" evidence="7"/>
<evidence type="ECO:0000256" key="1">
    <source>
        <dbReference type="ARBA" id="ARBA00004744"/>
    </source>
</evidence>
<dbReference type="EMBL" id="JAGGLG010000012">
    <property type="protein sequence ID" value="MBP2018328.1"/>
    <property type="molecule type" value="Genomic_DNA"/>
</dbReference>
<dbReference type="PANTHER" id="PTHR11108">
    <property type="entry name" value="FERROCHELATASE"/>
    <property type="match status" value="1"/>
</dbReference>
<comment type="subcellular location">
    <subcellularLocation>
        <location evidence="7 8">Cytoplasm</location>
    </subcellularLocation>
</comment>
<proteinExistence type="inferred from homology"/>
<dbReference type="InterPro" id="IPR019772">
    <property type="entry name" value="Ferrochelatase_AS"/>
</dbReference>
<comment type="function">
    <text evidence="7 8">Involved in coproporphyrin-dependent heme b biosynthesis. Catalyzes the insertion of ferrous iron into coproporphyrin III to form Fe-coproporphyrin III.</text>
</comment>
<feature type="binding site" evidence="7">
    <location>
        <position position="261"/>
    </location>
    <ligand>
        <name>Fe(2+)</name>
        <dbReference type="ChEBI" id="CHEBI:29033"/>
    </ligand>
</feature>
<comment type="pathway">
    <text evidence="1 7 8">Porphyrin-containing compound metabolism; protoheme biosynthesis.</text>
</comment>
<protein>
    <recommendedName>
        <fullName evidence="7">Coproporphyrin III ferrochelatase</fullName>
        <ecNumber evidence="7">4.99.1.9</ecNumber>
    </recommendedName>
</protein>
<keyword evidence="3 7" id="KW-0350">Heme biosynthesis</keyword>
<evidence type="ECO:0000313" key="10">
    <source>
        <dbReference type="Proteomes" id="UP001519289"/>
    </source>
</evidence>
<dbReference type="PROSITE" id="PS00534">
    <property type="entry name" value="FERROCHELATASE"/>
    <property type="match status" value="1"/>
</dbReference>
<dbReference type="PANTHER" id="PTHR11108:SF1">
    <property type="entry name" value="FERROCHELATASE, MITOCHONDRIAL"/>
    <property type="match status" value="1"/>
</dbReference>
<gene>
    <name evidence="7" type="primary">cpfC</name>
    <name evidence="9" type="ORF">J2Z79_001736</name>
</gene>
<feature type="binding site" evidence="7">
    <location>
        <position position="54"/>
    </location>
    <ligand>
        <name>Fe-coproporphyrin III</name>
        <dbReference type="ChEBI" id="CHEBI:68438"/>
    </ligand>
</feature>
<sequence length="309" mass="34267">MARPVVGVLVMAYGTPNRKEEILPYYTHIRRGRPPTPEQLQELIERYEAIGGLSQLNQISRSQAESVLRALQAMAPDVDWRLYQANKHWEPWIPDVVARMAEDGIQQAVGIVLAPQGSKMSSGAYFEQVDQALARLDRPLQVERILSWHLEPEFIAAQVELMREGLARFPGGEPEVVFTCHSLPARILEWGDPYPEHLREMGEAIARGAGVTRFHFAYQSAGRTPEPWLGPDVRDKVAELAAAGARAVLVAAIGFVSDHLEVLYDLDIELKQAAAELGVHLERTRMLNDHPGLAQALANAVLRAARGAL</sequence>
<dbReference type="RefSeq" id="WP_209466458.1">
    <property type="nucleotide sequence ID" value="NZ_JAGGLG010000012.1"/>
</dbReference>
<keyword evidence="2 7" id="KW-0408">Iron</keyword>
<dbReference type="CDD" id="cd03411">
    <property type="entry name" value="Ferrochelatase_N"/>
    <property type="match status" value="1"/>
</dbReference>
<evidence type="ECO:0000256" key="6">
    <source>
        <dbReference type="ARBA" id="ARBA00024536"/>
    </source>
</evidence>
<dbReference type="CDD" id="cd00419">
    <property type="entry name" value="Ferrochelatase_C"/>
    <property type="match status" value="1"/>
</dbReference>
<dbReference type="InterPro" id="IPR001015">
    <property type="entry name" value="Ferrochelatase"/>
</dbReference>
<evidence type="ECO:0000256" key="2">
    <source>
        <dbReference type="ARBA" id="ARBA00023004"/>
    </source>
</evidence>
<evidence type="ECO:0000313" key="9">
    <source>
        <dbReference type="EMBL" id="MBP2018328.1"/>
    </source>
</evidence>
<evidence type="ECO:0000256" key="8">
    <source>
        <dbReference type="RuleBase" id="RU000607"/>
    </source>
</evidence>
<feature type="binding site" evidence="7">
    <location>
        <begin position="46"/>
        <end position="47"/>
    </location>
    <ligand>
        <name>Fe-coproporphyrin III</name>
        <dbReference type="ChEBI" id="CHEBI:68438"/>
    </ligand>
</feature>
<dbReference type="HAMAP" id="MF_00323">
    <property type="entry name" value="Ferrochelatase"/>
    <property type="match status" value="1"/>
</dbReference>
<organism evidence="9 10">
    <name type="scientific">Symbiobacterium terraclitae</name>
    <dbReference type="NCBI Taxonomy" id="557451"/>
    <lineage>
        <taxon>Bacteria</taxon>
        <taxon>Bacillati</taxon>
        <taxon>Bacillota</taxon>
        <taxon>Clostridia</taxon>
        <taxon>Eubacteriales</taxon>
        <taxon>Symbiobacteriaceae</taxon>
        <taxon>Symbiobacterium</taxon>
    </lineage>
</organism>
<evidence type="ECO:0000256" key="3">
    <source>
        <dbReference type="ARBA" id="ARBA00023133"/>
    </source>
</evidence>
<dbReference type="InterPro" id="IPR033659">
    <property type="entry name" value="Ferrochelatase_N"/>
</dbReference>
<dbReference type="Proteomes" id="UP001519289">
    <property type="component" value="Unassembled WGS sequence"/>
</dbReference>
<dbReference type="GO" id="GO:0016829">
    <property type="term" value="F:lyase activity"/>
    <property type="evidence" value="ECO:0007669"/>
    <property type="project" value="UniProtKB-KW"/>
</dbReference>
<keyword evidence="7" id="KW-0479">Metal-binding</keyword>
<feature type="binding site" description="axial binding residue" evidence="7">
    <location>
        <position position="13"/>
    </location>
    <ligand>
        <name>Fe-coproporphyrin III</name>
        <dbReference type="ChEBI" id="CHEBI:68438"/>
    </ligand>
    <ligandPart>
        <name>Fe</name>
        <dbReference type="ChEBI" id="CHEBI:18248"/>
    </ligandPart>
</feature>
<keyword evidence="5 7" id="KW-0627">Porphyrin biosynthesis</keyword>
<feature type="binding site" evidence="7">
    <location>
        <position position="125"/>
    </location>
    <ligand>
        <name>Fe-coproporphyrin III</name>
        <dbReference type="ChEBI" id="CHEBI:68438"/>
    </ligand>
</feature>
<evidence type="ECO:0000256" key="4">
    <source>
        <dbReference type="ARBA" id="ARBA00023239"/>
    </source>
</evidence>
<name>A0ABS4JS13_9FIRM</name>
<dbReference type="Gene3D" id="3.40.50.1400">
    <property type="match status" value="2"/>
</dbReference>
<keyword evidence="10" id="KW-1185">Reference proteome</keyword>
<feature type="binding site" evidence="7">
    <location>
        <position position="30"/>
    </location>
    <ligand>
        <name>Fe-coproporphyrin III</name>
        <dbReference type="ChEBI" id="CHEBI:68438"/>
    </ligand>
</feature>
<dbReference type="InterPro" id="IPR033644">
    <property type="entry name" value="Ferrochelatase_C"/>
</dbReference>
<comment type="caution">
    <text evidence="9">The sequence shown here is derived from an EMBL/GenBank/DDBJ whole genome shotgun (WGS) entry which is preliminary data.</text>
</comment>
<comment type="catalytic activity">
    <reaction evidence="6">
        <text>Fe-coproporphyrin III + 2 H(+) = coproporphyrin III + Fe(2+)</text>
        <dbReference type="Rhea" id="RHEA:49572"/>
        <dbReference type="ChEBI" id="CHEBI:15378"/>
        <dbReference type="ChEBI" id="CHEBI:29033"/>
        <dbReference type="ChEBI" id="CHEBI:68438"/>
        <dbReference type="ChEBI" id="CHEBI:131725"/>
        <dbReference type="EC" id="4.99.1.9"/>
    </reaction>
    <physiologicalReaction direction="right-to-left" evidence="6">
        <dbReference type="Rhea" id="RHEA:49574"/>
    </physiologicalReaction>
</comment>
<dbReference type="Pfam" id="PF00762">
    <property type="entry name" value="Ferrochelatase"/>
    <property type="match status" value="1"/>
</dbReference>
<accession>A0ABS4JS13</accession>
<reference evidence="9 10" key="1">
    <citation type="submission" date="2021-03" db="EMBL/GenBank/DDBJ databases">
        <title>Genomic Encyclopedia of Type Strains, Phase IV (KMG-IV): sequencing the most valuable type-strain genomes for metagenomic binning, comparative biology and taxonomic classification.</title>
        <authorList>
            <person name="Goeker M."/>
        </authorList>
    </citation>
    <scope>NUCLEOTIDE SEQUENCE [LARGE SCALE GENOMIC DNA]</scope>
    <source>
        <strain evidence="9 10">DSM 27138</strain>
    </source>
</reference>
<evidence type="ECO:0000256" key="5">
    <source>
        <dbReference type="ARBA" id="ARBA00023244"/>
    </source>
</evidence>
<feature type="binding site" evidence="7">
    <location>
        <position position="181"/>
    </location>
    <ligand>
        <name>Fe(2+)</name>
        <dbReference type="ChEBI" id="CHEBI:29033"/>
    </ligand>
</feature>
<keyword evidence="4 7" id="KW-0456">Lyase</keyword>
<dbReference type="NCBIfam" id="TIGR00109">
    <property type="entry name" value="hemH"/>
    <property type="match status" value="1"/>
</dbReference>
<evidence type="ECO:0000256" key="7">
    <source>
        <dbReference type="HAMAP-Rule" id="MF_00323"/>
    </source>
</evidence>
<keyword evidence="7 8" id="KW-0963">Cytoplasm</keyword>
<dbReference type="SUPFAM" id="SSF53800">
    <property type="entry name" value="Chelatase"/>
    <property type="match status" value="1"/>
</dbReference>
<comment type="similarity">
    <text evidence="7 8">Belongs to the ferrochelatase family.</text>
</comment>